<gene>
    <name evidence="3" type="ORF">GCM10023205_51510</name>
</gene>
<dbReference type="InterPro" id="IPR028939">
    <property type="entry name" value="P5C_Rdtase_cat_N"/>
</dbReference>
<feature type="domain" description="Pyrroline-5-carboxylate reductase catalytic N-terminal" evidence="2">
    <location>
        <begin position="2"/>
        <end position="94"/>
    </location>
</feature>
<name>A0ABP9HSI8_9ACTN</name>
<evidence type="ECO:0000313" key="3">
    <source>
        <dbReference type="EMBL" id="GAA4977598.1"/>
    </source>
</evidence>
<proteinExistence type="predicted"/>
<keyword evidence="1" id="KW-0560">Oxidoreductase</keyword>
<dbReference type="Proteomes" id="UP001500466">
    <property type="component" value="Unassembled WGS sequence"/>
</dbReference>
<evidence type="ECO:0000256" key="1">
    <source>
        <dbReference type="ARBA" id="ARBA00023002"/>
    </source>
</evidence>
<dbReference type="Pfam" id="PF03807">
    <property type="entry name" value="F420_oxidored"/>
    <property type="match status" value="1"/>
</dbReference>
<dbReference type="InterPro" id="IPR036291">
    <property type="entry name" value="NAD(P)-bd_dom_sf"/>
</dbReference>
<sequence>MKIAVLGTGEVGRRLAGKLVAVGHEVTLGSRTADNPAAIEWATATDAAHGTFAQAAAGAEIVLNATGGLVSLAALRAAGAENLRGKVLIDVSNPLDFSEGFPPKVVQPDGISVAEQIQAAFPEAKVVKTLNTMANEVMVDPGQVPGPHNVFLSGDDADAKAQVAGILRSFGWGDDQVMDLGDLSSARGTELFLSLWLRLMGAAGARVFNVGVLKG</sequence>
<evidence type="ECO:0000313" key="4">
    <source>
        <dbReference type="Proteomes" id="UP001500466"/>
    </source>
</evidence>
<dbReference type="Gene3D" id="3.40.50.720">
    <property type="entry name" value="NAD(P)-binding Rossmann-like Domain"/>
    <property type="match status" value="1"/>
</dbReference>
<evidence type="ECO:0000259" key="2">
    <source>
        <dbReference type="Pfam" id="PF03807"/>
    </source>
</evidence>
<dbReference type="PANTHER" id="PTHR14239:SF10">
    <property type="entry name" value="REDUCTASE"/>
    <property type="match status" value="1"/>
</dbReference>
<reference evidence="4" key="1">
    <citation type="journal article" date="2019" name="Int. J. Syst. Evol. Microbiol.">
        <title>The Global Catalogue of Microorganisms (GCM) 10K type strain sequencing project: providing services to taxonomists for standard genome sequencing and annotation.</title>
        <authorList>
            <consortium name="The Broad Institute Genomics Platform"/>
            <consortium name="The Broad Institute Genome Sequencing Center for Infectious Disease"/>
            <person name="Wu L."/>
            <person name="Ma J."/>
        </authorList>
    </citation>
    <scope>NUCLEOTIDE SEQUENCE [LARGE SCALE GENOMIC DNA]</scope>
    <source>
        <strain evidence="4">JCM 17986</strain>
    </source>
</reference>
<organism evidence="3 4">
    <name type="scientific">Yinghuangia aomiensis</name>
    <dbReference type="NCBI Taxonomy" id="676205"/>
    <lineage>
        <taxon>Bacteria</taxon>
        <taxon>Bacillati</taxon>
        <taxon>Actinomycetota</taxon>
        <taxon>Actinomycetes</taxon>
        <taxon>Kitasatosporales</taxon>
        <taxon>Streptomycetaceae</taxon>
        <taxon>Yinghuangia</taxon>
    </lineage>
</organism>
<dbReference type="RefSeq" id="WP_345678056.1">
    <property type="nucleotide sequence ID" value="NZ_BAABHS010000019.1"/>
</dbReference>
<accession>A0ABP9HSI8</accession>
<dbReference type="InterPro" id="IPR051267">
    <property type="entry name" value="STEAP_metalloreductase"/>
</dbReference>
<comment type="caution">
    <text evidence="3">The sequence shown here is derived from an EMBL/GenBank/DDBJ whole genome shotgun (WGS) entry which is preliminary data.</text>
</comment>
<keyword evidence="4" id="KW-1185">Reference proteome</keyword>
<dbReference type="EMBL" id="BAABHS010000019">
    <property type="protein sequence ID" value="GAA4977598.1"/>
    <property type="molecule type" value="Genomic_DNA"/>
</dbReference>
<dbReference type="SUPFAM" id="SSF51735">
    <property type="entry name" value="NAD(P)-binding Rossmann-fold domains"/>
    <property type="match status" value="1"/>
</dbReference>
<dbReference type="PANTHER" id="PTHR14239">
    <property type="entry name" value="DUDULIN-RELATED"/>
    <property type="match status" value="1"/>
</dbReference>
<protein>
    <submittedName>
        <fullName evidence="3">NAD(P)-binding domain-containing protein</fullName>
    </submittedName>
</protein>